<organism evidence="2 3">
    <name type="scientific">Lentinus brumalis</name>
    <dbReference type="NCBI Taxonomy" id="2498619"/>
    <lineage>
        <taxon>Eukaryota</taxon>
        <taxon>Fungi</taxon>
        <taxon>Dikarya</taxon>
        <taxon>Basidiomycota</taxon>
        <taxon>Agaricomycotina</taxon>
        <taxon>Agaricomycetes</taxon>
        <taxon>Polyporales</taxon>
        <taxon>Polyporaceae</taxon>
        <taxon>Lentinus</taxon>
    </lineage>
</organism>
<name>A0A371CK19_9APHY</name>
<reference evidence="2 3" key="1">
    <citation type="journal article" date="2018" name="Biotechnol. Biofuels">
        <title>Integrative visual omics of the white-rot fungus Polyporus brumalis exposes the biotechnological potential of its oxidative enzymes for delignifying raw plant biomass.</title>
        <authorList>
            <person name="Miyauchi S."/>
            <person name="Rancon A."/>
            <person name="Drula E."/>
            <person name="Hage H."/>
            <person name="Chaduli D."/>
            <person name="Favel A."/>
            <person name="Grisel S."/>
            <person name="Henrissat B."/>
            <person name="Herpoel-Gimbert I."/>
            <person name="Ruiz-Duenas F.J."/>
            <person name="Chevret D."/>
            <person name="Hainaut M."/>
            <person name="Lin J."/>
            <person name="Wang M."/>
            <person name="Pangilinan J."/>
            <person name="Lipzen A."/>
            <person name="Lesage-Meessen L."/>
            <person name="Navarro D."/>
            <person name="Riley R."/>
            <person name="Grigoriev I.V."/>
            <person name="Zhou S."/>
            <person name="Raouche S."/>
            <person name="Rosso M.N."/>
        </authorList>
    </citation>
    <scope>NUCLEOTIDE SEQUENCE [LARGE SCALE GENOMIC DNA]</scope>
    <source>
        <strain evidence="2 3">BRFM 1820</strain>
    </source>
</reference>
<feature type="region of interest" description="Disordered" evidence="1">
    <location>
        <begin position="163"/>
        <end position="303"/>
    </location>
</feature>
<sequence>MDEMPLALLALPFPSRSSTPLRSPAASSPLTLLSSTMSDVPTVHDDSHLPRELLQRAHLDKFKVEALRALLKKWTGNERLPRNGKVMFIQSLIKAQASVSWARVRSWIGDVEADSLPDEPPAGCDSSLKEWQMDLCVYDCIRNGTACYPPRRIAALPDEADEALEDPDADADGEWDEDDDAAGEVDVHTPPLAGARAASVVSVEDQPATTHLPDDAISDGNGSPSHSPTREFDQQANDTARPPSEPMVEGRVDHNSSLSAEDESSGGEDQVTKQAARERPQSKKVTSAASDDQAEQDEDNMDVDIFAPDERLELLDTFLRQSLPALQMCRFLDPTFVRPDDEDPKGPTHDDQAPGAGILDPATLTRDDPLYVYKSYMEEPPEKRFTEPPPDAHPEPWPPGRYDGRGSILAVGRDYRGLARDDAAKHVSVLLPGVWMQYRSVDRIFTARSDDLARALASSPLLVEGNVYVTLLIEVDSHPSALALAAFDSTGGIYMDDNRFDVELTLLNTHLRRSPTLLSTYFKIEFELRAAFGVIPLKRARSLSMENVAALDAPPRRPCADSSAFKAPGLPARAERAPVIHSPAEARTTTTRVTDPSDRSFTAIEDTSMESHAVVRTNIHPSARPPSEVNVGGNAGRRAPEVPRGQALPAGSAVPRKAKPLQIVDAPSPPGSTRPPAARATVAAPPQRAPAAVVEPPARRLPGSEAAAARVVRDRAGPPGTSNGHKHTGGTGQERVTRVDKANSSERDA</sequence>
<proteinExistence type="predicted"/>
<feature type="non-terminal residue" evidence="2">
    <location>
        <position position="749"/>
    </location>
</feature>
<feature type="compositionally biased region" description="Basic and acidic residues" evidence="1">
    <location>
        <begin position="735"/>
        <end position="749"/>
    </location>
</feature>
<evidence type="ECO:0000313" key="2">
    <source>
        <dbReference type="EMBL" id="RDX40607.1"/>
    </source>
</evidence>
<feature type="compositionally biased region" description="Basic and acidic residues" evidence="1">
    <location>
        <begin position="380"/>
        <end position="394"/>
    </location>
</feature>
<evidence type="ECO:0000313" key="3">
    <source>
        <dbReference type="Proteomes" id="UP000256964"/>
    </source>
</evidence>
<feature type="region of interest" description="Disordered" evidence="1">
    <location>
        <begin position="380"/>
        <end position="403"/>
    </location>
</feature>
<feature type="compositionally biased region" description="Acidic residues" evidence="1">
    <location>
        <begin position="292"/>
        <end position="302"/>
    </location>
</feature>
<accession>A0A371CK19</accession>
<feature type="region of interest" description="Disordered" evidence="1">
    <location>
        <begin position="338"/>
        <end position="362"/>
    </location>
</feature>
<dbReference type="AlphaFoldDB" id="A0A371CK19"/>
<feature type="compositionally biased region" description="Low complexity" evidence="1">
    <location>
        <begin position="674"/>
        <end position="696"/>
    </location>
</feature>
<feature type="compositionally biased region" description="Acidic residues" evidence="1">
    <location>
        <begin position="163"/>
        <end position="183"/>
    </location>
</feature>
<gene>
    <name evidence="2" type="ORF">OH76DRAFT_1490132</name>
</gene>
<feature type="region of interest" description="Disordered" evidence="1">
    <location>
        <begin position="616"/>
        <end position="749"/>
    </location>
</feature>
<keyword evidence="3" id="KW-1185">Reference proteome</keyword>
<dbReference type="EMBL" id="KZ857545">
    <property type="protein sequence ID" value="RDX40607.1"/>
    <property type="molecule type" value="Genomic_DNA"/>
</dbReference>
<dbReference type="Proteomes" id="UP000256964">
    <property type="component" value="Unassembled WGS sequence"/>
</dbReference>
<evidence type="ECO:0000256" key="1">
    <source>
        <dbReference type="SAM" id="MobiDB-lite"/>
    </source>
</evidence>
<protein>
    <submittedName>
        <fullName evidence="2">Uncharacterized protein</fullName>
    </submittedName>
</protein>